<keyword evidence="2 8" id="KW-0813">Transport</keyword>
<organism evidence="13 14">
    <name type="scientific">Gammaproteobacteria bacterium LSUCC0057</name>
    <dbReference type="NCBI Taxonomy" id="2559237"/>
    <lineage>
        <taxon>Bacteria</taxon>
        <taxon>Pseudomonadati</taxon>
        <taxon>Pseudomonadota</taxon>
        <taxon>Gammaproteobacteria</taxon>
        <taxon>Cellvibrionales</taxon>
        <taxon>Porticoccaceae</taxon>
        <taxon>SAR92 clade</taxon>
    </lineage>
</organism>
<comment type="subcellular location">
    <subcellularLocation>
        <location evidence="1 8">Cell outer membrane</location>
        <topology evidence="1 8">Multi-pass membrane protein</topology>
    </subcellularLocation>
</comment>
<evidence type="ECO:0000256" key="5">
    <source>
        <dbReference type="ARBA" id="ARBA00023077"/>
    </source>
</evidence>
<dbReference type="Proteomes" id="UP000298133">
    <property type="component" value="Unassembled WGS sequence"/>
</dbReference>
<keyword evidence="7 8" id="KW-0998">Cell outer membrane</keyword>
<dbReference type="InterPro" id="IPR039426">
    <property type="entry name" value="TonB-dep_rcpt-like"/>
</dbReference>
<keyword evidence="14" id="KW-1185">Reference proteome</keyword>
<keyword evidence="6 8" id="KW-0472">Membrane</keyword>
<evidence type="ECO:0000256" key="8">
    <source>
        <dbReference type="PROSITE-ProRule" id="PRU01360"/>
    </source>
</evidence>
<proteinExistence type="inferred from homology"/>
<keyword evidence="13" id="KW-0675">Receptor</keyword>
<evidence type="ECO:0000256" key="6">
    <source>
        <dbReference type="ARBA" id="ARBA00023136"/>
    </source>
</evidence>
<dbReference type="SUPFAM" id="SSF56935">
    <property type="entry name" value="Porins"/>
    <property type="match status" value="1"/>
</dbReference>
<dbReference type="PANTHER" id="PTHR30069">
    <property type="entry name" value="TONB-DEPENDENT OUTER MEMBRANE RECEPTOR"/>
    <property type="match status" value="1"/>
</dbReference>
<keyword evidence="10" id="KW-0732">Signal</keyword>
<dbReference type="InterPro" id="IPR000531">
    <property type="entry name" value="Beta-barrel_TonB"/>
</dbReference>
<dbReference type="GO" id="GO:0015344">
    <property type="term" value="F:siderophore uptake transmembrane transporter activity"/>
    <property type="evidence" value="ECO:0007669"/>
    <property type="project" value="TreeGrafter"/>
</dbReference>
<evidence type="ECO:0000313" key="13">
    <source>
        <dbReference type="EMBL" id="TFH68547.1"/>
    </source>
</evidence>
<dbReference type="Pfam" id="PF00593">
    <property type="entry name" value="TonB_dep_Rec_b-barrel"/>
    <property type="match status" value="1"/>
</dbReference>
<comment type="caution">
    <text evidence="13">The sequence shown here is derived from an EMBL/GenBank/DDBJ whole genome shotgun (WGS) entry which is preliminary data.</text>
</comment>
<feature type="domain" description="TonB-dependent receptor-like beta-barrel" evidence="11">
    <location>
        <begin position="245"/>
        <end position="686"/>
    </location>
</feature>
<feature type="chain" id="PRO_5021341016" evidence="10">
    <location>
        <begin position="21"/>
        <end position="732"/>
    </location>
</feature>
<reference evidence="13 14" key="1">
    <citation type="submission" date="2019-03" db="EMBL/GenBank/DDBJ databases">
        <title>Draft genome of Gammaproteobacteria bacterium LSUCC0057, a member of the SAR92 clade.</title>
        <authorList>
            <person name="Lanclos V.C."/>
            <person name="Doiron C."/>
            <person name="Henson M.W."/>
            <person name="Thrash J.C."/>
        </authorList>
    </citation>
    <scope>NUCLEOTIDE SEQUENCE [LARGE SCALE GENOMIC DNA]</scope>
    <source>
        <strain evidence="13 14">LSUCC0057</strain>
    </source>
</reference>
<evidence type="ECO:0000256" key="9">
    <source>
        <dbReference type="RuleBase" id="RU003357"/>
    </source>
</evidence>
<evidence type="ECO:0000256" key="7">
    <source>
        <dbReference type="ARBA" id="ARBA00023237"/>
    </source>
</evidence>
<evidence type="ECO:0000256" key="4">
    <source>
        <dbReference type="ARBA" id="ARBA00022692"/>
    </source>
</evidence>
<gene>
    <name evidence="13" type="ORF">E3W66_00890</name>
</gene>
<evidence type="ECO:0000256" key="3">
    <source>
        <dbReference type="ARBA" id="ARBA00022452"/>
    </source>
</evidence>
<dbReference type="AlphaFoldDB" id="A0A4Y8UL59"/>
<keyword evidence="5 9" id="KW-0798">TonB box</keyword>
<keyword evidence="3 8" id="KW-1134">Transmembrane beta strand</keyword>
<sequence>MKPSLPLLLCATLSAAVATAASADHSHSERQTRDMTAIVVSSPLLPMPHSDHTLDSAALAARRVAAADSAALLNQLPGLSSSSGGGVSSLPQLRGLGDDRVKIELDGVSLISACGNHMNPPLSYTDPSQIDELAVFVGVTPVAVGGDSIAGTIVVRSAAPQFSQSAQWISSGSLSSYYRSNGDGHGVNVGVTAANQQFALRYEGSVAAANNYSAASGFKPAGIAASDRGYLAGDEVGSTAFESHNHALRLDMNGQQHRFGVDIGYQHIPFQGFANQRMDMLDNTSWRATLRHSGDYSWGSVNSRLYWENTDHAMDFGPDKQFLYGTARGMPMETEGVSRGIAVDIDYQLGNSQILRYGVELQRYRLDDHWPASGGMMMAPDTFTNIDRGRRDRDALFAELQSHHSEQLSSLVGVRYERVRSRAGQVQGYNAMYAADAEAFNRQPRSQRDDNIDISAQLSYRLAAGSELDLGVARKVRSPNLYERYSWSNNGMAMRMINTVGDGNGYVGDVDLQPEIAHSITADWRWFDPANQQWAVTVSPFYTLVDDYIDAQLCVAASCNNSGDGFKYLQYANRDAQLWGVDLTLQRDLGNYRSGHWQARAVVSYLDAERRNDGDTLYNTLPLNALLTITQHWGNWTNSLEWQLVAAKDDPSQLRNEVATSGYGLVTLRSSWSRRQLRIDVGVENLFDHSYQLAQGGVYSGQGATMSATGIAWGIALPGPGRSLYVAANYAW</sequence>
<dbReference type="Gene3D" id="2.40.170.20">
    <property type="entry name" value="TonB-dependent receptor, beta-barrel domain"/>
    <property type="match status" value="1"/>
</dbReference>
<dbReference type="InterPro" id="IPR012910">
    <property type="entry name" value="Plug_dom"/>
</dbReference>
<evidence type="ECO:0000256" key="2">
    <source>
        <dbReference type="ARBA" id="ARBA00022448"/>
    </source>
</evidence>
<name>A0A4Y8UL59_9GAMM</name>
<evidence type="ECO:0000256" key="10">
    <source>
        <dbReference type="SAM" id="SignalP"/>
    </source>
</evidence>
<dbReference type="EMBL" id="SPIA01000001">
    <property type="protein sequence ID" value="TFH68547.1"/>
    <property type="molecule type" value="Genomic_DNA"/>
</dbReference>
<evidence type="ECO:0000256" key="1">
    <source>
        <dbReference type="ARBA" id="ARBA00004571"/>
    </source>
</evidence>
<evidence type="ECO:0000259" key="12">
    <source>
        <dbReference type="Pfam" id="PF07715"/>
    </source>
</evidence>
<feature type="signal peptide" evidence="10">
    <location>
        <begin position="1"/>
        <end position="20"/>
    </location>
</feature>
<dbReference type="InterPro" id="IPR036942">
    <property type="entry name" value="Beta-barrel_TonB_sf"/>
</dbReference>
<dbReference type="Gene3D" id="2.170.130.10">
    <property type="entry name" value="TonB-dependent receptor, plug domain"/>
    <property type="match status" value="1"/>
</dbReference>
<dbReference type="GO" id="GO:0009279">
    <property type="term" value="C:cell outer membrane"/>
    <property type="evidence" value="ECO:0007669"/>
    <property type="project" value="UniProtKB-SubCell"/>
</dbReference>
<protein>
    <submittedName>
        <fullName evidence="13">TonB-dependent receptor</fullName>
    </submittedName>
</protein>
<comment type="similarity">
    <text evidence="8 9">Belongs to the TonB-dependent receptor family.</text>
</comment>
<evidence type="ECO:0000313" key="14">
    <source>
        <dbReference type="Proteomes" id="UP000298133"/>
    </source>
</evidence>
<dbReference type="Pfam" id="PF07715">
    <property type="entry name" value="Plug"/>
    <property type="match status" value="1"/>
</dbReference>
<evidence type="ECO:0000259" key="11">
    <source>
        <dbReference type="Pfam" id="PF00593"/>
    </source>
</evidence>
<dbReference type="PROSITE" id="PS52016">
    <property type="entry name" value="TONB_DEPENDENT_REC_3"/>
    <property type="match status" value="1"/>
</dbReference>
<feature type="domain" description="TonB-dependent receptor plug" evidence="12">
    <location>
        <begin position="57"/>
        <end position="152"/>
    </location>
</feature>
<keyword evidence="4 8" id="KW-0812">Transmembrane</keyword>
<dbReference type="OrthoDB" id="5332150at2"/>
<dbReference type="GO" id="GO:0044718">
    <property type="term" value="P:siderophore transmembrane transport"/>
    <property type="evidence" value="ECO:0007669"/>
    <property type="project" value="TreeGrafter"/>
</dbReference>
<dbReference type="PANTHER" id="PTHR30069:SF49">
    <property type="entry name" value="OUTER MEMBRANE PROTEIN C"/>
    <property type="match status" value="1"/>
</dbReference>
<dbReference type="InterPro" id="IPR037066">
    <property type="entry name" value="Plug_dom_sf"/>
</dbReference>
<accession>A0A4Y8UL59</accession>